<dbReference type="KEGG" id="pti:PHATRDRAFT_47337"/>
<dbReference type="PANTHER" id="PTHR47032:SF1">
    <property type="entry name" value="UDP-D-XYLOSE:L-FUCOSE ALPHA-1,3-D-XYLOSYLTRANSFERASE-RELATED"/>
    <property type="match status" value="1"/>
</dbReference>
<proteinExistence type="predicted"/>
<dbReference type="PaxDb" id="2850-Phatr47337"/>
<dbReference type="Proteomes" id="UP000000759">
    <property type="component" value="Chromosome 13"/>
</dbReference>
<dbReference type="OrthoDB" id="46497at2759"/>
<reference evidence="2 3" key="1">
    <citation type="journal article" date="2008" name="Nature">
        <title>The Phaeodactylum genome reveals the evolutionary history of diatom genomes.</title>
        <authorList>
            <person name="Bowler C."/>
            <person name="Allen A.E."/>
            <person name="Badger J.H."/>
            <person name="Grimwood J."/>
            <person name="Jabbari K."/>
            <person name="Kuo A."/>
            <person name="Maheswari U."/>
            <person name="Martens C."/>
            <person name="Maumus F."/>
            <person name="Otillar R.P."/>
            <person name="Rayko E."/>
            <person name="Salamov A."/>
            <person name="Vandepoele K."/>
            <person name="Beszteri B."/>
            <person name="Gruber A."/>
            <person name="Heijde M."/>
            <person name="Katinka M."/>
            <person name="Mock T."/>
            <person name="Valentin K."/>
            <person name="Verret F."/>
            <person name="Berges J.A."/>
            <person name="Brownlee C."/>
            <person name="Cadoret J.P."/>
            <person name="Chiovitti A."/>
            <person name="Choi C.J."/>
            <person name="Coesel S."/>
            <person name="De Martino A."/>
            <person name="Detter J.C."/>
            <person name="Durkin C."/>
            <person name="Falciatore A."/>
            <person name="Fournet J."/>
            <person name="Haruta M."/>
            <person name="Huysman M.J."/>
            <person name="Jenkins B.D."/>
            <person name="Jiroutova K."/>
            <person name="Jorgensen R.E."/>
            <person name="Joubert Y."/>
            <person name="Kaplan A."/>
            <person name="Kroger N."/>
            <person name="Kroth P.G."/>
            <person name="La Roche J."/>
            <person name="Lindquist E."/>
            <person name="Lommer M."/>
            <person name="Martin-Jezequel V."/>
            <person name="Lopez P.J."/>
            <person name="Lucas S."/>
            <person name="Mangogna M."/>
            <person name="McGinnis K."/>
            <person name="Medlin L.K."/>
            <person name="Montsant A."/>
            <person name="Oudot-Le Secq M.P."/>
            <person name="Napoli C."/>
            <person name="Obornik M."/>
            <person name="Parker M.S."/>
            <person name="Petit J.L."/>
            <person name="Porcel B.M."/>
            <person name="Poulsen N."/>
            <person name="Robison M."/>
            <person name="Rychlewski L."/>
            <person name="Rynearson T.A."/>
            <person name="Schmutz J."/>
            <person name="Shapiro H."/>
            <person name="Siaut M."/>
            <person name="Stanley M."/>
            <person name="Sussman M.R."/>
            <person name="Taylor A.R."/>
            <person name="Vardi A."/>
            <person name="von Dassow P."/>
            <person name="Vyverman W."/>
            <person name="Willis A."/>
            <person name="Wyrwicz L.S."/>
            <person name="Rokhsar D.S."/>
            <person name="Weissenbach J."/>
            <person name="Armbrust E.V."/>
            <person name="Green B.R."/>
            <person name="Van de Peer Y."/>
            <person name="Grigoriev I.V."/>
        </authorList>
    </citation>
    <scope>NUCLEOTIDE SEQUENCE [LARGE SCALE GENOMIC DNA]</scope>
    <source>
        <strain evidence="2 3">CCAP 1055/1</strain>
    </source>
</reference>
<dbReference type="InParanoid" id="B7G301"/>
<dbReference type="AlphaFoldDB" id="B7G301"/>
<sequence length="283" mass="32881">MCLFVPIAKRWYYRLLEVGCAPDDIVIVCLNPTAVDELNRENITSVEEDFIESPERKRFVLGFFRQLMMKRLQFAIKKMRAGVSILLTDIDNIFMRHVPLSEFWDESYDVIHAYEGRFPVPVFEKMGFVVCGGRQWFRATKGSILFLEMVMKYCQNEQKCNDQIAFNQLMLNDLQMQWDKDLYRSDAPRVNLPANEEMHGLMTESVTGRSLVTNHTVKIWSRDFATRWMGDPEYCPSSNNWVAMPTKMQSTAKLGKVESKLKSFDAWIGFCGTDGTKRRTNST</sequence>
<dbReference type="RefSeq" id="XP_002181702.1">
    <property type="nucleotide sequence ID" value="XM_002181666.1"/>
</dbReference>
<keyword evidence="3" id="KW-1185">Reference proteome</keyword>
<dbReference type="InterPro" id="IPR052636">
    <property type="entry name" value="UDP-D-xylose:L-fucose_XylT"/>
</dbReference>
<feature type="domain" description="Nucleotide-diphospho-sugar transferase" evidence="1">
    <location>
        <begin position="64"/>
        <end position="174"/>
    </location>
</feature>
<name>B7G301_PHATC</name>
<gene>
    <name evidence="2" type="ORF">PHATRDRAFT_47337</name>
</gene>
<accession>B7G301</accession>
<dbReference type="GeneID" id="7202397"/>
<dbReference type="GO" id="GO:0005794">
    <property type="term" value="C:Golgi apparatus"/>
    <property type="evidence" value="ECO:0007669"/>
    <property type="project" value="TreeGrafter"/>
</dbReference>
<protein>
    <recommendedName>
        <fullName evidence="1">Nucleotide-diphospho-sugar transferase domain-containing protein</fullName>
    </recommendedName>
</protein>
<dbReference type="GO" id="GO:0016757">
    <property type="term" value="F:glycosyltransferase activity"/>
    <property type="evidence" value="ECO:0007669"/>
    <property type="project" value="TreeGrafter"/>
</dbReference>
<dbReference type="InterPro" id="IPR005069">
    <property type="entry name" value="Nucl-diP-sugar_transferase"/>
</dbReference>
<dbReference type="eggNOG" id="ENOG502S87T">
    <property type="taxonomic scope" value="Eukaryota"/>
</dbReference>
<evidence type="ECO:0000313" key="3">
    <source>
        <dbReference type="Proteomes" id="UP000000759"/>
    </source>
</evidence>
<reference evidence="3" key="2">
    <citation type="submission" date="2008-08" db="EMBL/GenBank/DDBJ databases">
        <authorList>
            <consortium name="Diatom Consortium"/>
            <person name="Grigoriev I."/>
            <person name="Grimwood J."/>
            <person name="Kuo A."/>
            <person name="Otillar R.P."/>
            <person name="Salamov A."/>
            <person name="Detter J.C."/>
            <person name="Lindquist E."/>
            <person name="Shapiro H."/>
            <person name="Lucas S."/>
            <person name="Glavina del Rio T."/>
            <person name="Pitluck S."/>
            <person name="Rokhsar D."/>
            <person name="Bowler C."/>
        </authorList>
    </citation>
    <scope>GENOME REANNOTATION</scope>
    <source>
        <strain evidence="3">CCAP 1055/1</strain>
    </source>
</reference>
<dbReference type="PANTHER" id="PTHR47032">
    <property type="entry name" value="UDP-D-XYLOSE:L-FUCOSE ALPHA-1,3-D-XYLOSYLTRANSFERASE-RELATED"/>
    <property type="match status" value="1"/>
</dbReference>
<dbReference type="HOGENOM" id="CLU_1285495_0_0_1"/>
<organism evidence="2 3">
    <name type="scientific">Phaeodactylum tricornutum (strain CCAP 1055/1)</name>
    <dbReference type="NCBI Taxonomy" id="556484"/>
    <lineage>
        <taxon>Eukaryota</taxon>
        <taxon>Sar</taxon>
        <taxon>Stramenopiles</taxon>
        <taxon>Ochrophyta</taxon>
        <taxon>Bacillariophyta</taxon>
        <taxon>Bacillariophyceae</taxon>
        <taxon>Bacillariophycidae</taxon>
        <taxon>Naviculales</taxon>
        <taxon>Phaeodactylaceae</taxon>
        <taxon>Phaeodactylum</taxon>
    </lineage>
</organism>
<evidence type="ECO:0000259" key="1">
    <source>
        <dbReference type="Pfam" id="PF03407"/>
    </source>
</evidence>
<dbReference type="EMBL" id="CM000615">
    <property type="protein sequence ID" value="EEC46916.1"/>
    <property type="molecule type" value="Genomic_DNA"/>
</dbReference>
<evidence type="ECO:0000313" key="2">
    <source>
        <dbReference type="EMBL" id="EEC46916.1"/>
    </source>
</evidence>
<dbReference type="Pfam" id="PF03407">
    <property type="entry name" value="Nucleotid_trans"/>
    <property type="match status" value="1"/>
</dbReference>